<keyword evidence="6" id="KW-1133">Transmembrane helix</keyword>
<dbReference type="Proteomes" id="UP001603857">
    <property type="component" value="Unassembled WGS sequence"/>
</dbReference>
<feature type="domain" description="SHSP" evidence="7">
    <location>
        <begin position="7"/>
        <end position="112"/>
    </location>
</feature>
<evidence type="ECO:0000256" key="2">
    <source>
        <dbReference type="ARBA" id="ARBA00022475"/>
    </source>
</evidence>
<keyword evidence="6" id="KW-0812">Transmembrane</keyword>
<dbReference type="Gene3D" id="2.60.40.790">
    <property type="match status" value="1"/>
</dbReference>
<comment type="caution">
    <text evidence="8">The sequence shown here is derived from an EMBL/GenBank/DDBJ whole genome shotgun (WGS) entry which is preliminary data.</text>
</comment>
<keyword evidence="6" id="KW-0472">Membrane</keyword>
<accession>A0ABD1L0T7</accession>
<dbReference type="GO" id="GO:0005886">
    <property type="term" value="C:plasma membrane"/>
    <property type="evidence" value="ECO:0007669"/>
    <property type="project" value="UniProtKB-SubCell"/>
</dbReference>
<evidence type="ECO:0000313" key="9">
    <source>
        <dbReference type="Proteomes" id="UP001603857"/>
    </source>
</evidence>
<evidence type="ECO:0000256" key="6">
    <source>
        <dbReference type="SAM" id="Phobius"/>
    </source>
</evidence>
<evidence type="ECO:0000256" key="1">
    <source>
        <dbReference type="ARBA" id="ARBA00004162"/>
    </source>
</evidence>
<feature type="compositionally biased region" description="Basic and acidic residues" evidence="5">
    <location>
        <begin position="111"/>
        <end position="128"/>
    </location>
</feature>
<dbReference type="AlphaFoldDB" id="A0ABD1L0T7"/>
<dbReference type="SUPFAM" id="SSF49764">
    <property type="entry name" value="HSP20-like chaperones"/>
    <property type="match status" value="1"/>
</dbReference>
<dbReference type="PANTHER" id="PTHR43670">
    <property type="entry name" value="HEAT SHOCK PROTEIN 26"/>
    <property type="match status" value="1"/>
</dbReference>
<evidence type="ECO:0000259" key="7">
    <source>
        <dbReference type="PROSITE" id="PS01031"/>
    </source>
</evidence>
<dbReference type="InterPro" id="IPR002068">
    <property type="entry name" value="A-crystallin/Hsp20_dom"/>
</dbReference>
<feature type="compositionally biased region" description="Basic and acidic residues" evidence="5">
    <location>
        <begin position="139"/>
        <end position="174"/>
    </location>
</feature>
<evidence type="ECO:0000256" key="5">
    <source>
        <dbReference type="SAM" id="MobiDB-lite"/>
    </source>
</evidence>
<evidence type="ECO:0000256" key="4">
    <source>
        <dbReference type="PROSITE-ProRule" id="PRU00285"/>
    </source>
</evidence>
<evidence type="ECO:0000256" key="3">
    <source>
        <dbReference type="ARBA" id="ARBA00022821"/>
    </source>
</evidence>
<dbReference type="EMBL" id="JBGMDY010000011">
    <property type="protein sequence ID" value="KAL2316958.1"/>
    <property type="molecule type" value="Genomic_DNA"/>
</dbReference>
<keyword evidence="3" id="KW-0611">Plant defense</keyword>
<dbReference type="PROSITE" id="PS01031">
    <property type="entry name" value="SHSP"/>
    <property type="match status" value="1"/>
</dbReference>
<keyword evidence="9" id="KW-1185">Reference proteome</keyword>
<dbReference type="CDD" id="cd00298">
    <property type="entry name" value="ACD_sHsps_p23-like"/>
    <property type="match status" value="1"/>
</dbReference>
<reference evidence="8 9" key="1">
    <citation type="submission" date="2024-08" db="EMBL/GenBank/DDBJ databases">
        <title>Insights into the chromosomal genome structure of Flemingia macrophylla.</title>
        <authorList>
            <person name="Ding Y."/>
            <person name="Zhao Y."/>
            <person name="Bi W."/>
            <person name="Wu M."/>
            <person name="Zhao G."/>
            <person name="Gong Y."/>
            <person name="Li W."/>
            <person name="Zhang P."/>
        </authorList>
    </citation>
    <scope>NUCLEOTIDE SEQUENCE [LARGE SCALE GENOMIC DNA]</scope>
    <source>
        <strain evidence="8">DYQJB</strain>
        <tissue evidence="8">Leaf</tissue>
    </source>
</reference>
<feature type="region of interest" description="Disordered" evidence="5">
    <location>
        <begin position="101"/>
        <end position="180"/>
    </location>
</feature>
<comment type="similarity">
    <text evidence="4">Belongs to the small heat shock protein (HSP20) family.</text>
</comment>
<proteinExistence type="inferred from homology"/>
<name>A0ABD1L0T7_9FABA</name>
<comment type="subcellular location">
    <subcellularLocation>
        <location evidence="1">Cell membrane</location>
        <topology evidence="1">Single-pass membrane protein</topology>
    </subcellularLocation>
</comment>
<organism evidence="8 9">
    <name type="scientific">Flemingia macrophylla</name>
    <dbReference type="NCBI Taxonomy" id="520843"/>
    <lineage>
        <taxon>Eukaryota</taxon>
        <taxon>Viridiplantae</taxon>
        <taxon>Streptophyta</taxon>
        <taxon>Embryophyta</taxon>
        <taxon>Tracheophyta</taxon>
        <taxon>Spermatophyta</taxon>
        <taxon>Magnoliopsida</taxon>
        <taxon>eudicotyledons</taxon>
        <taxon>Gunneridae</taxon>
        <taxon>Pentapetalae</taxon>
        <taxon>rosids</taxon>
        <taxon>fabids</taxon>
        <taxon>Fabales</taxon>
        <taxon>Fabaceae</taxon>
        <taxon>Papilionoideae</taxon>
        <taxon>50 kb inversion clade</taxon>
        <taxon>NPAAA clade</taxon>
        <taxon>indigoferoid/millettioid clade</taxon>
        <taxon>Phaseoleae</taxon>
        <taxon>Flemingia</taxon>
    </lineage>
</organism>
<dbReference type="GO" id="GO:0006952">
    <property type="term" value="P:defense response"/>
    <property type="evidence" value="ECO:0007669"/>
    <property type="project" value="UniProtKB-KW"/>
</dbReference>
<dbReference type="PANTHER" id="PTHR43670:SF47">
    <property type="entry name" value="HSP20_ALPHA CRYSTALLIN FAMILY PROTEIN"/>
    <property type="match status" value="1"/>
</dbReference>
<evidence type="ECO:0000313" key="8">
    <source>
        <dbReference type="EMBL" id="KAL2316958.1"/>
    </source>
</evidence>
<dbReference type="InterPro" id="IPR008978">
    <property type="entry name" value="HSP20-like_chaperone"/>
</dbReference>
<gene>
    <name evidence="8" type="ORF">Fmac_030834</name>
</gene>
<protein>
    <recommendedName>
        <fullName evidence="7">SHSP domain-containing protein</fullName>
    </recommendedName>
</protein>
<keyword evidence="2" id="KW-1003">Cell membrane</keyword>
<sequence>MDSTTKPSADRVYEDFEPYYEWNRDERVVNVLLPGFRRDQLKVQVTSKPTLRLMGERQITENRWRRFNLELPLLSDYDTDQVTARFVGAKLSINFGKLTRPNETISAPQNAEEKKATQEDGPKEEAKTNGEVSGPKAPQQEEIKNETTESKDKKAEEAKTNNGSRETKETEASKAPRTGLVSRTKTRLIGLTQSFGPNQVDNEDSDVRMKKWNKMLKWAMLVLLVVALVGYVRLYVRNAFTSSPEPEEPYFLEL</sequence>
<feature type="transmembrane region" description="Helical" evidence="6">
    <location>
        <begin position="218"/>
        <end position="236"/>
    </location>
</feature>